<dbReference type="Gene3D" id="1.25.40.10">
    <property type="entry name" value="Tetratricopeptide repeat domain"/>
    <property type="match status" value="2"/>
</dbReference>
<dbReference type="SUPFAM" id="SSF48452">
    <property type="entry name" value="TPR-like"/>
    <property type="match status" value="1"/>
</dbReference>
<keyword evidence="6" id="KW-1185">Reference proteome</keyword>
<sequence length="544" mass="57786">MVDLLEVGEAALADGDWVGARAAFGELVGVDETADSLSGLAAAHWWLGDIRGAFSCWERAFAASAQADPVRAARVTVRLAVLYDANAGNSAVAKEWVARAVELSLILDDPVVTAWTLVARGAAEEDPLQVAAWAERILRAGQDADDRDLQLHGLSMWGSALIDLGRVTEGAAMLDEALAGALVAQPMNLDTVVFAGRMLMQSCVRGADFLRVVQWIRSLADFTERYGCPYLHAICRASYGAVLVATGDWVRAETELAAAGELAGDSLPAVQAEVAAYLADLRLAQGRVDEARRLLAGYEDRLVVRPVLTAAHLAAGETATAVAMARRQLDNLEGRYIEESCLREVLGEAYLAGGDFGSASDEGRHLATVGVRADSVLIKARAERLLGRALLAAGDNDAAQDHLAAADAQYAWLEMPLEVARTRLAQAVAMSTEQLESAVDEARVALTVFEDLGAARDADAAATWLESVGATAGRKGPRGLGVLTKRERDVLGVLAEGLSNPEIAASLYLSRRTVEHHVASVLSKLGLQNRTEAAAYVAHHLVEK</sequence>
<dbReference type="Pfam" id="PF00196">
    <property type="entry name" value="GerE"/>
    <property type="match status" value="1"/>
</dbReference>
<dbReference type="InterPro" id="IPR036388">
    <property type="entry name" value="WH-like_DNA-bd_sf"/>
</dbReference>
<dbReference type="PANTHER" id="PTHR44688:SF16">
    <property type="entry name" value="DNA-BINDING TRANSCRIPTIONAL ACTIVATOR DEVR_DOSR"/>
    <property type="match status" value="1"/>
</dbReference>
<dbReference type="EMBL" id="BAAANE010000002">
    <property type="protein sequence ID" value="GAA1620499.1"/>
    <property type="molecule type" value="Genomic_DNA"/>
</dbReference>
<name>A0ABN2EWS1_9ACTN</name>
<dbReference type="PANTHER" id="PTHR44688">
    <property type="entry name" value="DNA-BINDING TRANSCRIPTIONAL ACTIVATOR DEVR_DOSR"/>
    <property type="match status" value="1"/>
</dbReference>
<evidence type="ECO:0000259" key="4">
    <source>
        <dbReference type="PROSITE" id="PS50043"/>
    </source>
</evidence>
<keyword evidence="3" id="KW-0804">Transcription</keyword>
<dbReference type="RefSeq" id="WP_344108945.1">
    <property type="nucleotide sequence ID" value="NZ_BAAANE010000002.1"/>
</dbReference>
<dbReference type="PROSITE" id="PS50043">
    <property type="entry name" value="HTH_LUXR_2"/>
    <property type="match status" value="1"/>
</dbReference>
<feature type="domain" description="HTH luxR-type" evidence="4">
    <location>
        <begin position="476"/>
        <end position="541"/>
    </location>
</feature>
<dbReference type="InterPro" id="IPR011990">
    <property type="entry name" value="TPR-like_helical_dom_sf"/>
</dbReference>
<evidence type="ECO:0000313" key="6">
    <source>
        <dbReference type="Proteomes" id="UP001501319"/>
    </source>
</evidence>
<gene>
    <name evidence="5" type="ORF">GCM10009744_04140</name>
</gene>
<dbReference type="PRINTS" id="PR00038">
    <property type="entry name" value="HTHLUXR"/>
</dbReference>
<dbReference type="InterPro" id="IPR000792">
    <property type="entry name" value="Tscrpt_reg_LuxR_C"/>
</dbReference>
<keyword evidence="1" id="KW-0805">Transcription regulation</keyword>
<organism evidence="5 6">
    <name type="scientific">Kribbella alba</name>
    <dbReference type="NCBI Taxonomy" id="190197"/>
    <lineage>
        <taxon>Bacteria</taxon>
        <taxon>Bacillati</taxon>
        <taxon>Actinomycetota</taxon>
        <taxon>Actinomycetes</taxon>
        <taxon>Propionibacteriales</taxon>
        <taxon>Kribbellaceae</taxon>
        <taxon>Kribbella</taxon>
    </lineage>
</organism>
<evidence type="ECO:0000313" key="5">
    <source>
        <dbReference type="EMBL" id="GAA1620499.1"/>
    </source>
</evidence>
<proteinExistence type="predicted"/>
<dbReference type="Proteomes" id="UP001501319">
    <property type="component" value="Unassembled WGS sequence"/>
</dbReference>
<protein>
    <recommendedName>
        <fullName evidence="4">HTH luxR-type domain-containing protein</fullName>
    </recommendedName>
</protein>
<accession>A0ABN2EWS1</accession>
<dbReference type="PROSITE" id="PS00622">
    <property type="entry name" value="HTH_LUXR_1"/>
    <property type="match status" value="1"/>
</dbReference>
<dbReference type="SUPFAM" id="SSF46894">
    <property type="entry name" value="C-terminal effector domain of the bipartite response regulators"/>
    <property type="match status" value="1"/>
</dbReference>
<reference evidence="5 6" key="1">
    <citation type="journal article" date="2019" name="Int. J. Syst. Evol. Microbiol.">
        <title>The Global Catalogue of Microorganisms (GCM) 10K type strain sequencing project: providing services to taxonomists for standard genome sequencing and annotation.</title>
        <authorList>
            <consortium name="The Broad Institute Genomics Platform"/>
            <consortium name="The Broad Institute Genome Sequencing Center for Infectious Disease"/>
            <person name="Wu L."/>
            <person name="Ma J."/>
        </authorList>
    </citation>
    <scope>NUCLEOTIDE SEQUENCE [LARGE SCALE GENOMIC DNA]</scope>
    <source>
        <strain evidence="5 6">JCM 14306</strain>
    </source>
</reference>
<comment type="caution">
    <text evidence="5">The sequence shown here is derived from an EMBL/GenBank/DDBJ whole genome shotgun (WGS) entry which is preliminary data.</text>
</comment>
<dbReference type="InterPro" id="IPR016032">
    <property type="entry name" value="Sig_transdc_resp-reg_C-effctor"/>
</dbReference>
<evidence type="ECO:0000256" key="2">
    <source>
        <dbReference type="ARBA" id="ARBA00023125"/>
    </source>
</evidence>
<dbReference type="SMART" id="SM00421">
    <property type="entry name" value="HTH_LUXR"/>
    <property type="match status" value="1"/>
</dbReference>
<dbReference type="Gene3D" id="1.10.10.10">
    <property type="entry name" value="Winged helix-like DNA-binding domain superfamily/Winged helix DNA-binding domain"/>
    <property type="match status" value="1"/>
</dbReference>
<dbReference type="CDD" id="cd06170">
    <property type="entry name" value="LuxR_C_like"/>
    <property type="match status" value="1"/>
</dbReference>
<evidence type="ECO:0000256" key="1">
    <source>
        <dbReference type="ARBA" id="ARBA00023015"/>
    </source>
</evidence>
<keyword evidence="2" id="KW-0238">DNA-binding</keyword>
<evidence type="ECO:0000256" key="3">
    <source>
        <dbReference type="ARBA" id="ARBA00023163"/>
    </source>
</evidence>